<dbReference type="EMBL" id="JAEPQZ010000004">
    <property type="protein sequence ID" value="KAG2182367.1"/>
    <property type="molecule type" value="Genomic_DNA"/>
</dbReference>
<comment type="caution">
    <text evidence="2">The sequence shown here is derived from an EMBL/GenBank/DDBJ whole genome shotgun (WGS) entry which is preliminary data.</text>
</comment>
<keyword evidence="3" id="KW-1185">Reference proteome</keyword>
<evidence type="ECO:0000256" key="1">
    <source>
        <dbReference type="SAM" id="Phobius"/>
    </source>
</evidence>
<dbReference type="GO" id="GO:0006004">
    <property type="term" value="P:fucose metabolic process"/>
    <property type="evidence" value="ECO:0007669"/>
    <property type="project" value="UniProtKB-KW"/>
</dbReference>
<gene>
    <name evidence="2" type="ORF">INT43_007297</name>
</gene>
<proteinExistence type="predicted"/>
<feature type="transmembrane region" description="Helical" evidence="1">
    <location>
        <begin position="12"/>
        <end position="31"/>
    </location>
</feature>
<dbReference type="Gene3D" id="3.40.50.11350">
    <property type="match status" value="1"/>
</dbReference>
<dbReference type="AlphaFoldDB" id="A0A8H7PXV0"/>
<organism evidence="2 3">
    <name type="scientific">Mortierella isabellina</name>
    <name type="common">Filamentous fungus</name>
    <name type="synonym">Umbelopsis isabellina</name>
    <dbReference type="NCBI Taxonomy" id="91625"/>
    <lineage>
        <taxon>Eukaryota</taxon>
        <taxon>Fungi</taxon>
        <taxon>Fungi incertae sedis</taxon>
        <taxon>Mucoromycota</taxon>
        <taxon>Mucoromycotina</taxon>
        <taxon>Umbelopsidomycetes</taxon>
        <taxon>Umbelopsidales</taxon>
        <taxon>Umbelopsidaceae</taxon>
        <taxon>Umbelopsis</taxon>
    </lineage>
</organism>
<protein>
    <submittedName>
        <fullName evidence="2">Uncharacterized protein</fullName>
    </submittedName>
</protein>
<accession>A0A8H7PXV0</accession>
<name>A0A8H7PXV0_MORIS</name>
<reference evidence="2" key="1">
    <citation type="submission" date="2020-12" db="EMBL/GenBank/DDBJ databases">
        <title>Metabolic potential, ecology and presence of endohyphal bacteria is reflected in genomic diversity of Mucoromycotina.</title>
        <authorList>
            <person name="Muszewska A."/>
            <person name="Okrasinska A."/>
            <person name="Steczkiewicz K."/>
            <person name="Drgas O."/>
            <person name="Orlowska M."/>
            <person name="Perlinska-Lenart U."/>
            <person name="Aleksandrzak-Piekarczyk T."/>
            <person name="Szatraj K."/>
            <person name="Zielenkiewicz U."/>
            <person name="Pilsyk S."/>
            <person name="Malc E."/>
            <person name="Mieczkowski P."/>
            <person name="Kruszewska J.S."/>
            <person name="Biernat P."/>
            <person name="Pawlowska J."/>
        </authorList>
    </citation>
    <scope>NUCLEOTIDE SEQUENCE</scope>
    <source>
        <strain evidence="2">WA0000067209</strain>
    </source>
</reference>
<keyword evidence="1" id="KW-0812">Transmembrane</keyword>
<dbReference type="GO" id="GO:0016740">
    <property type="term" value="F:transferase activity"/>
    <property type="evidence" value="ECO:0007669"/>
    <property type="project" value="UniProtKB-KW"/>
</dbReference>
<keyword evidence="1" id="KW-0472">Membrane</keyword>
<sequence length="503" mass="58343">MAFLISRRPSKQHFLVAFICLAVIYLVLVNINTPPAHFEPSSPPPAPIVQEEVHIDYVKPLDHEDLEDIRIDTTREEETAEMQRRIIDRKYCSSDNCRFLLPITITEQESKAQMHFRQLAFLAGRLDRTIVLPNVHSSHLGACRKHPFNFYYSNEWLDKNKKFFNYITLDDFKQWARERAQVAIKPTAQELYIEVNEEFHLMDNVQNCMQHLMNFDGRPIKHFLLPDPESRDRRKGNYSQVLQNAMSDETMAENYMDGKSTKVPHLDVLNLYYDRRFSYIEDPEVDEPMKYSDTWVNIAKKVADNLSPFVAIHWRMERLEALDNLVPCAQNLVAQIEKLVQDNAMAQHPPIFLLTDYPHLLNASTRGPESMSFKLSELQSQHHEAINYLYQNLNITLTTIERPNQPIPYNELPPENWNIVPVPSHAQPADTSVLGIVDKLIAMRAQWFWAGSPAICAKASSFTLRIMEERKRQKELQDQGLSKPGDPIIRGIAKPFTNTTFEL</sequence>
<dbReference type="OrthoDB" id="2020419at2759"/>
<dbReference type="Proteomes" id="UP000654370">
    <property type="component" value="Unassembled WGS sequence"/>
</dbReference>
<evidence type="ECO:0000313" key="3">
    <source>
        <dbReference type="Proteomes" id="UP000654370"/>
    </source>
</evidence>
<keyword evidence="1" id="KW-1133">Transmembrane helix</keyword>
<evidence type="ECO:0000313" key="2">
    <source>
        <dbReference type="EMBL" id="KAG2182367.1"/>
    </source>
</evidence>